<dbReference type="EMBL" id="JAPFFI010000009">
    <property type="protein sequence ID" value="KAJ6382341.1"/>
    <property type="molecule type" value="Genomic_DNA"/>
</dbReference>
<comment type="caution">
    <text evidence="1">The sequence shown here is derived from an EMBL/GenBank/DDBJ whole genome shotgun (WGS) entry which is preliminary data.</text>
</comment>
<sequence length="58" mass="6892">MEKNYAMIYQRKGMIHSRCNNDAGSLQPQIRKERWNKIYHRPSEAGVLEESNTRVDIK</sequence>
<keyword evidence="2" id="KW-1185">Reference proteome</keyword>
<organism evidence="1 2">
    <name type="scientific">Salix suchowensis</name>
    <dbReference type="NCBI Taxonomy" id="1278906"/>
    <lineage>
        <taxon>Eukaryota</taxon>
        <taxon>Viridiplantae</taxon>
        <taxon>Streptophyta</taxon>
        <taxon>Embryophyta</taxon>
        <taxon>Tracheophyta</taxon>
        <taxon>Spermatophyta</taxon>
        <taxon>Magnoliopsida</taxon>
        <taxon>eudicotyledons</taxon>
        <taxon>Gunneridae</taxon>
        <taxon>Pentapetalae</taxon>
        <taxon>rosids</taxon>
        <taxon>fabids</taxon>
        <taxon>Malpighiales</taxon>
        <taxon>Salicaceae</taxon>
        <taxon>Saliceae</taxon>
        <taxon>Salix</taxon>
    </lineage>
</organism>
<accession>A0ABQ9BDV2</accession>
<name>A0ABQ9BDV2_9ROSI</name>
<reference evidence="1" key="1">
    <citation type="submission" date="2022-10" db="EMBL/GenBank/DDBJ databases">
        <authorList>
            <person name="Hyden B.L."/>
            <person name="Feng K."/>
            <person name="Yates T."/>
            <person name="Jawdy S."/>
            <person name="Smart L.B."/>
            <person name="Muchero W."/>
        </authorList>
    </citation>
    <scope>NUCLEOTIDE SEQUENCE</scope>
    <source>
        <tissue evidence="1">Shoot tip</tissue>
    </source>
</reference>
<reference evidence="1" key="2">
    <citation type="journal article" date="2023" name="Int. J. Mol. Sci.">
        <title>De Novo Assembly and Annotation of 11 Diverse Shrub Willow (Salix) Genomes Reveals Novel Gene Organization in Sex-Linked Regions.</title>
        <authorList>
            <person name="Hyden B."/>
            <person name="Feng K."/>
            <person name="Yates T.B."/>
            <person name="Jawdy S."/>
            <person name="Cereghino C."/>
            <person name="Smart L.B."/>
            <person name="Muchero W."/>
        </authorList>
    </citation>
    <scope>NUCLEOTIDE SEQUENCE</scope>
    <source>
        <tissue evidence="1">Shoot tip</tissue>
    </source>
</reference>
<evidence type="ECO:0000313" key="1">
    <source>
        <dbReference type="EMBL" id="KAJ6382341.1"/>
    </source>
</evidence>
<protein>
    <submittedName>
        <fullName evidence="1">Uncharacterized protein</fullName>
    </submittedName>
</protein>
<evidence type="ECO:0000313" key="2">
    <source>
        <dbReference type="Proteomes" id="UP001141253"/>
    </source>
</evidence>
<proteinExistence type="predicted"/>
<gene>
    <name evidence="1" type="ORF">OIU77_030902</name>
</gene>
<dbReference type="Proteomes" id="UP001141253">
    <property type="component" value="Chromosome 6"/>
</dbReference>